<organism evidence="9 10">
    <name type="scientific">Saxophila tyrrhenica</name>
    <dbReference type="NCBI Taxonomy" id="1690608"/>
    <lineage>
        <taxon>Eukaryota</taxon>
        <taxon>Fungi</taxon>
        <taxon>Dikarya</taxon>
        <taxon>Ascomycota</taxon>
        <taxon>Pezizomycotina</taxon>
        <taxon>Dothideomycetes</taxon>
        <taxon>Dothideomycetidae</taxon>
        <taxon>Mycosphaerellales</taxon>
        <taxon>Extremaceae</taxon>
        <taxon>Saxophila</taxon>
    </lineage>
</organism>
<dbReference type="CDD" id="cd14686">
    <property type="entry name" value="bZIP"/>
    <property type="match status" value="1"/>
</dbReference>
<evidence type="ECO:0000256" key="2">
    <source>
        <dbReference type="ARBA" id="ARBA00023015"/>
    </source>
</evidence>
<feature type="region of interest" description="Disordered" evidence="7">
    <location>
        <begin position="121"/>
        <end position="211"/>
    </location>
</feature>
<evidence type="ECO:0000259" key="8">
    <source>
        <dbReference type="PROSITE" id="PS50217"/>
    </source>
</evidence>
<feature type="compositionally biased region" description="Basic and acidic residues" evidence="7">
    <location>
        <begin position="189"/>
        <end position="211"/>
    </location>
</feature>
<dbReference type="InterPro" id="IPR046347">
    <property type="entry name" value="bZIP_sf"/>
</dbReference>
<dbReference type="AlphaFoldDB" id="A0AAV9PNT9"/>
<dbReference type="InterPro" id="IPR004827">
    <property type="entry name" value="bZIP"/>
</dbReference>
<evidence type="ECO:0000256" key="7">
    <source>
        <dbReference type="SAM" id="MobiDB-lite"/>
    </source>
</evidence>
<dbReference type="Gene3D" id="1.20.5.170">
    <property type="match status" value="1"/>
</dbReference>
<evidence type="ECO:0000256" key="3">
    <source>
        <dbReference type="ARBA" id="ARBA00023125"/>
    </source>
</evidence>
<dbReference type="GO" id="GO:0005634">
    <property type="term" value="C:nucleus"/>
    <property type="evidence" value="ECO:0007669"/>
    <property type="project" value="UniProtKB-SubCell"/>
</dbReference>
<protein>
    <recommendedName>
        <fullName evidence="8">BZIP domain-containing protein</fullName>
    </recommendedName>
</protein>
<evidence type="ECO:0000256" key="5">
    <source>
        <dbReference type="ARBA" id="ARBA00023242"/>
    </source>
</evidence>
<dbReference type="PANTHER" id="PTHR13044:SF14">
    <property type="entry name" value="CRYPTOCEPHAL, ISOFORM A"/>
    <property type="match status" value="1"/>
</dbReference>
<evidence type="ECO:0000313" key="9">
    <source>
        <dbReference type="EMBL" id="KAK5173903.1"/>
    </source>
</evidence>
<evidence type="ECO:0000256" key="1">
    <source>
        <dbReference type="ARBA" id="ARBA00004123"/>
    </source>
</evidence>
<feature type="compositionally biased region" description="Polar residues" evidence="7">
    <location>
        <begin position="139"/>
        <end position="172"/>
    </location>
</feature>
<evidence type="ECO:0000313" key="10">
    <source>
        <dbReference type="Proteomes" id="UP001337655"/>
    </source>
</evidence>
<dbReference type="RefSeq" id="XP_064662598.1">
    <property type="nucleotide sequence ID" value="XM_064799843.1"/>
</dbReference>
<proteinExistence type="predicted"/>
<dbReference type="Pfam" id="PF00170">
    <property type="entry name" value="bZIP_1"/>
    <property type="match status" value="1"/>
</dbReference>
<name>A0AAV9PNT9_9PEZI</name>
<dbReference type="Proteomes" id="UP001337655">
    <property type="component" value="Unassembled WGS sequence"/>
</dbReference>
<dbReference type="GO" id="GO:0001228">
    <property type="term" value="F:DNA-binding transcription activator activity, RNA polymerase II-specific"/>
    <property type="evidence" value="ECO:0007669"/>
    <property type="project" value="TreeGrafter"/>
</dbReference>
<keyword evidence="4" id="KW-0804">Transcription</keyword>
<dbReference type="PROSITE" id="PS00036">
    <property type="entry name" value="BZIP_BASIC"/>
    <property type="match status" value="1"/>
</dbReference>
<feature type="compositionally biased region" description="Low complexity" evidence="7">
    <location>
        <begin position="179"/>
        <end position="188"/>
    </location>
</feature>
<keyword evidence="5" id="KW-0539">Nucleus</keyword>
<keyword evidence="6" id="KW-0175">Coiled coil</keyword>
<dbReference type="EMBL" id="JAVRRT010000003">
    <property type="protein sequence ID" value="KAK5173903.1"/>
    <property type="molecule type" value="Genomic_DNA"/>
</dbReference>
<comment type="subcellular location">
    <subcellularLocation>
        <location evidence="1">Nucleus</location>
    </subcellularLocation>
</comment>
<dbReference type="GO" id="GO:0000977">
    <property type="term" value="F:RNA polymerase II transcription regulatory region sequence-specific DNA binding"/>
    <property type="evidence" value="ECO:0007669"/>
    <property type="project" value="TreeGrafter"/>
</dbReference>
<comment type="caution">
    <text evidence="9">The sequence shown here is derived from an EMBL/GenBank/DDBJ whole genome shotgun (WGS) entry which is preliminary data.</text>
</comment>
<accession>A0AAV9PNT9</accession>
<keyword evidence="10" id="KW-1185">Reference proteome</keyword>
<keyword evidence="2" id="KW-0805">Transcription regulation</keyword>
<gene>
    <name evidence="9" type="ORF">LTR77_002584</name>
</gene>
<evidence type="ECO:0000256" key="4">
    <source>
        <dbReference type="ARBA" id="ARBA00023163"/>
    </source>
</evidence>
<sequence>MARRGSAEPGLMSLGGPVEADTPVQEWILPLPQQLYQAEGLEQAADCGDYSGYLFNDYDFSDTSFGTGDIFDTTTDFLDNPVMPTGVDLALPQHGGGGVMSRWHAINDRLLATDSGSDQQLFFGDHNSTHVATAPGPLPSTQPQTTGTHHMTASPIESSNDAGSSTNSGKTSLSKKRSYTPPSTTSPPKNERENKRQRNTEAARRYRQRKVDRVSELEDALAVMTKANEDLKLKLARSEAEVDVLRGLVAKR</sequence>
<evidence type="ECO:0000256" key="6">
    <source>
        <dbReference type="SAM" id="Coils"/>
    </source>
</evidence>
<feature type="domain" description="BZIP" evidence="8">
    <location>
        <begin position="189"/>
        <end position="252"/>
    </location>
</feature>
<dbReference type="GeneID" id="89923931"/>
<dbReference type="SMART" id="SM00338">
    <property type="entry name" value="BRLZ"/>
    <property type="match status" value="1"/>
</dbReference>
<keyword evidence="3" id="KW-0238">DNA-binding</keyword>
<dbReference type="PANTHER" id="PTHR13044">
    <property type="entry name" value="ACTIVATING TRANSCRIPTION FACTOR ATF 4/5"/>
    <property type="match status" value="1"/>
</dbReference>
<dbReference type="SUPFAM" id="SSF57959">
    <property type="entry name" value="Leucine zipper domain"/>
    <property type="match status" value="1"/>
</dbReference>
<dbReference type="PROSITE" id="PS50217">
    <property type="entry name" value="BZIP"/>
    <property type="match status" value="1"/>
</dbReference>
<feature type="coiled-coil region" evidence="6">
    <location>
        <begin position="214"/>
        <end position="248"/>
    </location>
</feature>
<reference evidence="9 10" key="1">
    <citation type="submission" date="2023-08" db="EMBL/GenBank/DDBJ databases">
        <title>Black Yeasts Isolated from many extreme environments.</title>
        <authorList>
            <person name="Coleine C."/>
            <person name="Stajich J.E."/>
            <person name="Selbmann L."/>
        </authorList>
    </citation>
    <scope>NUCLEOTIDE SEQUENCE [LARGE SCALE GENOMIC DNA]</scope>
    <source>
        <strain evidence="9 10">CCFEE 5935</strain>
    </source>
</reference>